<evidence type="ECO:0000313" key="1">
    <source>
        <dbReference type="EMBL" id="QCO89367.1"/>
    </source>
</evidence>
<reference evidence="1" key="1">
    <citation type="submission" date="2018-12" db="EMBL/GenBank/DDBJ databases">
        <title>Three Rhizobium rhizogenes strains isolated from the same crown gall tumor carry diverse plasmids.</title>
        <authorList>
            <person name="Pulawska J."/>
            <person name="Kuzmanovic N."/>
        </authorList>
    </citation>
    <scope>NUCLEOTIDE SEQUENCE</scope>
    <source>
        <strain evidence="1">C5.7</strain>
        <plasmid evidence="1">pC5.7d</plasmid>
    </source>
</reference>
<organism evidence="1">
    <name type="scientific">Rhizobium rhizogenes</name>
    <name type="common">Agrobacterium rhizogenes</name>
    <dbReference type="NCBI Taxonomy" id="359"/>
    <lineage>
        <taxon>Bacteria</taxon>
        <taxon>Pseudomonadati</taxon>
        <taxon>Pseudomonadota</taxon>
        <taxon>Alphaproteobacteria</taxon>
        <taxon>Hyphomicrobiales</taxon>
        <taxon>Rhizobiaceae</taxon>
        <taxon>Rhizobium/Agrobacterium group</taxon>
        <taxon>Rhizobium</taxon>
    </lineage>
</organism>
<dbReference type="EMBL" id="MK318970">
    <property type="protein sequence ID" value="QCO89367.1"/>
    <property type="molecule type" value="Genomic_DNA"/>
</dbReference>
<dbReference type="CDD" id="cd02440">
    <property type="entry name" value="AdoMet_MTases"/>
    <property type="match status" value="1"/>
</dbReference>
<accession>A0A7S5DS30</accession>
<sequence length="189" mass="21218">MSTEHWPRIEGILTNIENSAGNYLEIGPGNGYSIKYMAENKFSAGQCYGIDLSQEMINCCIPKTIDLKNVHLETADFCDWEPPKNTYFDLIFSMEVFYYFKNMGEAINKAASLLSDGGELVVMVDFFLENPVSHSWPEQMGLSLALWSKDQYADSFIKSGLSDVSQVLISGGQLEDGLTLCTRGRRLLR</sequence>
<dbReference type="PANTHER" id="PTHR43861">
    <property type="entry name" value="TRANS-ACONITATE 2-METHYLTRANSFERASE-RELATED"/>
    <property type="match status" value="1"/>
</dbReference>
<protein>
    <recommendedName>
        <fullName evidence="2">Class I SAM-dependent methyltransferase</fullName>
    </recommendedName>
</protein>
<geneLocation type="plasmid" evidence="1">
    <name>pC5.7d</name>
</geneLocation>
<proteinExistence type="predicted"/>
<dbReference type="Pfam" id="PF13489">
    <property type="entry name" value="Methyltransf_23"/>
    <property type="match status" value="1"/>
</dbReference>
<dbReference type="SUPFAM" id="SSF53335">
    <property type="entry name" value="S-adenosyl-L-methionine-dependent methyltransferases"/>
    <property type="match status" value="1"/>
</dbReference>
<evidence type="ECO:0008006" key="2">
    <source>
        <dbReference type="Google" id="ProtNLM"/>
    </source>
</evidence>
<dbReference type="AlphaFoldDB" id="A0A7S5DS30"/>
<dbReference type="Gene3D" id="3.40.50.150">
    <property type="entry name" value="Vaccinia Virus protein VP39"/>
    <property type="match status" value="1"/>
</dbReference>
<keyword evidence="1" id="KW-0614">Plasmid</keyword>
<gene>
    <name evidence="1" type="ORF">pC5.7d_651</name>
</gene>
<name>A0A7S5DS30_RHIRH</name>
<dbReference type="InterPro" id="IPR029063">
    <property type="entry name" value="SAM-dependent_MTases_sf"/>
</dbReference>